<evidence type="ECO:0000313" key="2">
    <source>
        <dbReference type="Proteomes" id="UP000001312"/>
    </source>
</evidence>
<evidence type="ECO:0000313" key="1">
    <source>
        <dbReference type="EMBL" id="EDO03634.1"/>
    </source>
</evidence>
<dbReference type="EMBL" id="CH476627">
    <property type="protein sequence ID" value="EDO03634.1"/>
    <property type="molecule type" value="Genomic_DNA"/>
</dbReference>
<sequence length="48" mass="5699">MDEPNARNYHVRNMLALLNRRPAHVLDLKSLEMTRFAFHLNKVMAISY</sequence>
<dbReference type="HOGENOM" id="CLU_3160256_0_0_1"/>
<dbReference type="RefSeq" id="XP_001593193.1">
    <property type="nucleotide sequence ID" value="XM_001593143.1"/>
</dbReference>
<name>A7ELB8_SCLS1</name>
<dbReference type="GeneID" id="5489107"/>
<keyword evidence="2" id="KW-1185">Reference proteome</keyword>
<dbReference type="KEGG" id="ssl:SS1G_06115"/>
<dbReference type="Proteomes" id="UP000001312">
    <property type="component" value="Unassembled WGS sequence"/>
</dbReference>
<proteinExistence type="predicted"/>
<dbReference type="InParanoid" id="A7ELB8"/>
<accession>A7ELB8</accession>
<gene>
    <name evidence="1" type="ORF">SS1G_06115</name>
</gene>
<organism evidence="1 2">
    <name type="scientific">Sclerotinia sclerotiorum (strain ATCC 18683 / 1980 / Ss-1)</name>
    <name type="common">White mold</name>
    <name type="synonym">Whetzelinia sclerotiorum</name>
    <dbReference type="NCBI Taxonomy" id="665079"/>
    <lineage>
        <taxon>Eukaryota</taxon>
        <taxon>Fungi</taxon>
        <taxon>Dikarya</taxon>
        <taxon>Ascomycota</taxon>
        <taxon>Pezizomycotina</taxon>
        <taxon>Leotiomycetes</taxon>
        <taxon>Helotiales</taxon>
        <taxon>Sclerotiniaceae</taxon>
        <taxon>Sclerotinia</taxon>
    </lineage>
</organism>
<dbReference type="AlphaFoldDB" id="A7ELB8"/>
<reference evidence="2" key="1">
    <citation type="journal article" date="2011" name="PLoS Genet.">
        <title>Genomic analysis of the necrotrophic fungal pathogens Sclerotinia sclerotiorum and Botrytis cinerea.</title>
        <authorList>
            <person name="Amselem J."/>
            <person name="Cuomo C.A."/>
            <person name="van Kan J.A."/>
            <person name="Viaud M."/>
            <person name="Benito E.P."/>
            <person name="Couloux A."/>
            <person name="Coutinho P.M."/>
            <person name="de Vries R.P."/>
            <person name="Dyer P.S."/>
            <person name="Fillinger S."/>
            <person name="Fournier E."/>
            <person name="Gout L."/>
            <person name="Hahn M."/>
            <person name="Kohn L."/>
            <person name="Lapalu N."/>
            <person name="Plummer K.M."/>
            <person name="Pradier J.M."/>
            <person name="Quevillon E."/>
            <person name="Sharon A."/>
            <person name="Simon A."/>
            <person name="ten Have A."/>
            <person name="Tudzynski B."/>
            <person name="Tudzynski P."/>
            <person name="Wincker P."/>
            <person name="Andrew M."/>
            <person name="Anthouard V."/>
            <person name="Beever R.E."/>
            <person name="Beffa R."/>
            <person name="Benoit I."/>
            <person name="Bouzid O."/>
            <person name="Brault B."/>
            <person name="Chen Z."/>
            <person name="Choquer M."/>
            <person name="Collemare J."/>
            <person name="Cotton P."/>
            <person name="Danchin E.G."/>
            <person name="Da Silva C."/>
            <person name="Gautier A."/>
            <person name="Giraud C."/>
            <person name="Giraud T."/>
            <person name="Gonzalez C."/>
            <person name="Grossetete S."/>
            <person name="Guldener U."/>
            <person name="Henrissat B."/>
            <person name="Howlett B.J."/>
            <person name="Kodira C."/>
            <person name="Kretschmer M."/>
            <person name="Lappartient A."/>
            <person name="Leroch M."/>
            <person name="Levis C."/>
            <person name="Mauceli E."/>
            <person name="Neuveglise C."/>
            <person name="Oeser B."/>
            <person name="Pearson M."/>
            <person name="Poulain J."/>
            <person name="Poussereau N."/>
            <person name="Quesneville H."/>
            <person name="Rascle C."/>
            <person name="Schumacher J."/>
            <person name="Segurens B."/>
            <person name="Sexton A."/>
            <person name="Silva E."/>
            <person name="Sirven C."/>
            <person name="Soanes D.M."/>
            <person name="Talbot N.J."/>
            <person name="Templeton M."/>
            <person name="Yandava C."/>
            <person name="Yarden O."/>
            <person name="Zeng Q."/>
            <person name="Rollins J.A."/>
            <person name="Lebrun M.H."/>
            <person name="Dickman M."/>
        </authorList>
    </citation>
    <scope>NUCLEOTIDE SEQUENCE [LARGE SCALE GENOMIC DNA]</scope>
    <source>
        <strain evidence="2">ATCC 18683 / 1980 / Ss-1</strain>
    </source>
</reference>
<protein>
    <submittedName>
        <fullName evidence="1">Uncharacterized protein</fullName>
    </submittedName>
</protein>